<evidence type="ECO:0000256" key="1">
    <source>
        <dbReference type="ARBA" id="ARBA00005941"/>
    </source>
</evidence>
<dbReference type="PANTHER" id="PTHR36541">
    <property type="entry name" value="SUPEROXIDE REDUCTASE-RELATED"/>
    <property type="match status" value="1"/>
</dbReference>
<dbReference type="GO" id="GO:0005506">
    <property type="term" value="F:iron ion binding"/>
    <property type="evidence" value="ECO:0007669"/>
    <property type="project" value="InterPro"/>
</dbReference>
<protein>
    <submittedName>
        <fullName evidence="7">Desulfoferrodoxin</fullName>
    </submittedName>
</protein>
<keyword evidence="2" id="KW-0813">Transport</keyword>
<dbReference type="AlphaFoldDB" id="A0A9D1WTI1"/>
<gene>
    <name evidence="7" type="ORF">H9735_02510</name>
</gene>
<evidence type="ECO:0000256" key="3">
    <source>
        <dbReference type="ARBA" id="ARBA00022723"/>
    </source>
</evidence>
<dbReference type="PANTHER" id="PTHR36541:SF1">
    <property type="entry name" value="SUPEROXIDE REDUCTASE-RELATED"/>
    <property type="match status" value="1"/>
</dbReference>
<evidence type="ECO:0000313" key="8">
    <source>
        <dbReference type="Proteomes" id="UP000886721"/>
    </source>
</evidence>
<dbReference type="InterPro" id="IPR051233">
    <property type="entry name" value="Desulfoferrodoxin_SOR"/>
</dbReference>
<comment type="caution">
    <text evidence="7">The sequence shown here is derived from an EMBL/GenBank/DDBJ whole genome shotgun (WGS) entry which is preliminary data.</text>
</comment>
<evidence type="ECO:0000256" key="2">
    <source>
        <dbReference type="ARBA" id="ARBA00022448"/>
    </source>
</evidence>
<dbReference type="Proteomes" id="UP000886721">
    <property type="component" value="Unassembled WGS sequence"/>
</dbReference>
<keyword evidence="3" id="KW-0479">Metal-binding</keyword>
<keyword evidence="5" id="KW-0408">Iron</keyword>
<evidence type="ECO:0000259" key="6">
    <source>
        <dbReference type="Pfam" id="PF01880"/>
    </source>
</evidence>
<comment type="similarity">
    <text evidence="1">Belongs to the desulfoferrodoxin family.</text>
</comment>
<reference evidence="7" key="1">
    <citation type="journal article" date="2021" name="PeerJ">
        <title>Extensive microbial diversity within the chicken gut microbiome revealed by metagenomics and culture.</title>
        <authorList>
            <person name="Gilroy R."/>
            <person name="Ravi A."/>
            <person name="Getino M."/>
            <person name="Pursley I."/>
            <person name="Horton D.L."/>
            <person name="Alikhan N.F."/>
            <person name="Baker D."/>
            <person name="Gharbi K."/>
            <person name="Hall N."/>
            <person name="Watson M."/>
            <person name="Adriaenssens E.M."/>
            <person name="Foster-Nyarko E."/>
            <person name="Jarju S."/>
            <person name="Secka A."/>
            <person name="Antonio M."/>
            <person name="Oren A."/>
            <person name="Chaudhuri R.R."/>
            <person name="La Ragione R."/>
            <person name="Hildebrand F."/>
            <person name="Pallen M.J."/>
        </authorList>
    </citation>
    <scope>NUCLEOTIDE SEQUENCE</scope>
    <source>
        <strain evidence="7">CHK191-13928</strain>
    </source>
</reference>
<name>A0A9D1WTI1_9FIRM</name>
<evidence type="ECO:0000313" key="7">
    <source>
        <dbReference type="EMBL" id="HIX66984.1"/>
    </source>
</evidence>
<feature type="domain" description="Desulfoferrodoxin ferrous iron-binding" evidence="6">
    <location>
        <begin position="32"/>
        <end position="116"/>
    </location>
</feature>
<dbReference type="InterPro" id="IPR002742">
    <property type="entry name" value="Desulfoferrodoxin_Fe-bd_dom"/>
</dbReference>
<evidence type="ECO:0000256" key="4">
    <source>
        <dbReference type="ARBA" id="ARBA00022982"/>
    </source>
</evidence>
<dbReference type="SUPFAM" id="SSF49367">
    <property type="entry name" value="Superoxide reductase-like"/>
    <property type="match status" value="1"/>
</dbReference>
<dbReference type="EMBL" id="DXEM01000007">
    <property type="protein sequence ID" value="HIX66984.1"/>
    <property type="molecule type" value="Genomic_DNA"/>
</dbReference>
<evidence type="ECO:0000256" key="5">
    <source>
        <dbReference type="ARBA" id="ARBA00023004"/>
    </source>
</evidence>
<dbReference type="Pfam" id="PF01880">
    <property type="entry name" value="Desulfoferrodox"/>
    <property type="match status" value="1"/>
</dbReference>
<sequence length="118" mass="12921">MSQFYKQDSSVLFDIFGMGAPAGMEAVSANSTDAAGEKHVPVIKKDGRDVIVEVGSVPHPMMEEHYIMGVYIETKQGGQLCRFQPGDQPRAVFTLAPGDELIAAYEYCNLHGLWKAEV</sequence>
<reference evidence="7" key="2">
    <citation type="submission" date="2021-04" db="EMBL/GenBank/DDBJ databases">
        <authorList>
            <person name="Gilroy R."/>
        </authorList>
    </citation>
    <scope>NUCLEOTIDE SEQUENCE</scope>
    <source>
        <strain evidence="7">CHK191-13928</strain>
    </source>
</reference>
<accession>A0A9D1WTI1</accession>
<dbReference type="GO" id="GO:0016491">
    <property type="term" value="F:oxidoreductase activity"/>
    <property type="evidence" value="ECO:0007669"/>
    <property type="project" value="InterPro"/>
</dbReference>
<dbReference type="Gene3D" id="2.60.40.730">
    <property type="entry name" value="SOR catalytic domain"/>
    <property type="match status" value="1"/>
</dbReference>
<dbReference type="InterPro" id="IPR036073">
    <property type="entry name" value="Desulfoferrodoxin_Fe-bd_dom_sf"/>
</dbReference>
<proteinExistence type="inferred from homology"/>
<organism evidence="7 8">
    <name type="scientific">Candidatus Anaerostipes excrementavium</name>
    <dbReference type="NCBI Taxonomy" id="2838463"/>
    <lineage>
        <taxon>Bacteria</taxon>
        <taxon>Bacillati</taxon>
        <taxon>Bacillota</taxon>
        <taxon>Clostridia</taxon>
        <taxon>Lachnospirales</taxon>
        <taxon>Lachnospiraceae</taxon>
        <taxon>Anaerostipes</taxon>
    </lineage>
</organism>
<keyword evidence="4" id="KW-0249">Electron transport</keyword>